<dbReference type="EMBL" id="BJYK01000001">
    <property type="protein sequence ID" value="GEN78410.1"/>
    <property type="molecule type" value="Genomic_DNA"/>
</dbReference>
<keyword evidence="2" id="KW-1185">Reference proteome</keyword>
<dbReference type="Proteomes" id="UP000321484">
    <property type="component" value="Unassembled WGS sequence"/>
</dbReference>
<dbReference type="OrthoDB" id="3295834at2"/>
<name>A0A511YT92_9CELL</name>
<dbReference type="RefSeq" id="WP_034249243.1">
    <property type="nucleotide sequence ID" value="NZ_BJYK01000001.1"/>
</dbReference>
<proteinExistence type="predicted"/>
<evidence type="ECO:0000313" key="2">
    <source>
        <dbReference type="Proteomes" id="UP000321484"/>
    </source>
</evidence>
<comment type="caution">
    <text evidence="1">The sequence shown here is derived from an EMBL/GenBank/DDBJ whole genome shotgun (WGS) entry which is preliminary data.</text>
</comment>
<accession>A0A511YT92</accession>
<evidence type="ECO:0008006" key="3">
    <source>
        <dbReference type="Google" id="ProtNLM"/>
    </source>
</evidence>
<gene>
    <name evidence="1" type="ORF">AFE02nite_01440</name>
</gene>
<evidence type="ECO:0000313" key="1">
    <source>
        <dbReference type="EMBL" id="GEN78410.1"/>
    </source>
</evidence>
<protein>
    <recommendedName>
        <fullName evidence="3">Pilus assembly protein CpaE</fullName>
    </recommendedName>
</protein>
<reference evidence="1 2" key="1">
    <citation type="submission" date="2019-07" db="EMBL/GenBank/DDBJ databases">
        <title>Whole genome shotgun sequence of Actinotalea fermentans NBRC 105374.</title>
        <authorList>
            <person name="Hosoyama A."/>
            <person name="Uohara A."/>
            <person name="Ohji S."/>
            <person name="Ichikawa N."/>
        </authorList>
    </citation>
    <scope>NUCLEOTIDE SEQUENCE [LARGE SCALE GENOMIC DNA]</scope>
    <source>
        <strain evidence="1 2">NBRC 105374</strain>
    </source>
</reference>
<dbReference type="AlphaFoldDB" id="A0A511YT92"/>
<sequence>MTAPSAHVSRELALALRDAGLRWTPAAGDRFVIPQPELDGQVFTLSDMTIEAHEYPTGTVLGFNGTTEWALDSVAKDEALWLPREDQLRELLGTTFVGLRRVDDGAATVFVVTTRDTDGAMREDRAGTAVDAYADALLALVRRATADVGA</sequence>
<organism evidence="1 2">
    <name type="scientific">Actinotalea fermentans</name>
    <dbReference type="NCBI Taxonomy" id="43671"/>
    <lineage>
        <taxon>Bacteria</taxon>
        <taxon>Bacillati</taxon>
        <taxon>Actinomycetota</taxon>
        <taxon>Actinomycetes</taxon>
        <taxon>Micrococcales</taxon>
        <taxon>Cellulomonadaceae</taxon>
        <taxon>Actinotalea</taxon>
    </lineage>
</organism>